<dbReference type="InterPro" id="IPR036864">
    <property type="entry name" value="Zn2-C6_fun-type_DNA-bd_sf"/>
</dbReference>
<proteinExistence type="predicted"/>
<comment type="subcellular location">
    <subcellularLocation>
        <location evidence="1">Nucleus</location>
    </subcellularLocation>
</comment>
<dbReference type="SUPFAM" id="SSF57701">
    <property type="entry name" value="Zn2/Cys6 DNA-binding domain"/>
    <property type="match status" value="1"/>
</dbReference>
<protein>
    <recommendedName>
        <fullName evidence="5">Zn(2)-C6 fungal-type domain-containing protein</fullName>
    </recommendedName>
</protein>
<dbReference type="CDD" id="cd12148">
    <property type="entry name" value="fungal_TF_MHR"/>
    <property type="match status" value="1"/>
</dbReference>
<evidence type="ECO:0000259" key="5">
    <source>
        <dbReference type="PROSITE" id="PS50048"/>
    </source>
</evidence>
<evidence type="ECO:0000256" key="3">
    <source>
        <dbReference type="ARBA" id="ARBA00023242"/>
    </source>
</evidence>
<reference evidence="6" key="1">
    <citation type="journal article" date="2020" name="Stud. Mycol.">
        <title>101 Dothideomycetes genomes: a test case for predicting lifestyles and emergence of pathogens.</title>
        <authorList>
            <person name="Haridas S."/>
            <person name="Albert R."/>
            <person name="Binder M."/>
            <person name="Bloem J."/>
            <person name="Labutti K."/>
            <person name="Salamov A."/>
            <person name="Andreopoulos B."/>
            <person name="Baker S."/>
            <person name="Barry K."/>
            <person name="Bills G."/>
            <person name="Bluhm B."/>
            <person name="Cannon C."/>
            <person name="Castanera R."/>
            <person name="Culley D."/>
            <person name="Daum C."/>
            <person name="Ezra D."/>
            <person name="Gonzalez J."/>
            <person name="Henrissat B."/>
            <person name="Kuo A."/>
            <person name="Liang C."/>
            <person name="Lipzen A."/>
            <person name="Lutzoni F."/>
            <person name="Magnuson J."/>
            <person name="Mondo S."/>
            <person name="Nolan M."/>
            <person name="Ohm R."/>
            <person name="Pangilinan J."/>
            <person name="Park H.-J."/>
            <person name="Ramirez L."/>
            <person name="Alfaro M."/>
            <person name="Sun H."/>
            <person name="Tritt A."/>
            <person name="Yoshinaga Y."/>
            <person name="Zwiers L.-H."/>
            <person name="Turgeon B."/>
            <person name="Goodwin S."/>
            <person name="Spatafora J."/>
            <person name="Crous P."/>
            <person name="Grigoriev I."/>
        </authorList>
    </citation>
    <scope>NUCLEOTIDE SEQUENCE</scope>
    <source>
        <strain evidence="6">CBS 113389</strain>
    </source>
</reference>
<dbReference type="AlphaFoldDB" id="A0A6A6PNZ6"/>
<feature type="region of interest" description="Disordered" evidence="4">
    <location>
        <begin position="102"/>
        <end position="132"/>
    </location>
</feature>
<name>A0A6A6PNZ6_9PEZI</name>
<keyword evidence="3" id="KW-0539">Nucleus</keyword>
<evidence type="ECO:0000313" key="6">
    <source>
        <dbReference type="EMBL" id="KAF2481163.1"/>
    </source>
</evidence>
<dbReference type="GO" id="GO:0008270">
    <property type="term" value="F:zinc ion binding"/>
    <property type="evidence" value="ECO:0007669"/>
    <property type="project" value="InterPro"/>
</dbReference>
<dbReference type="OrthoDB" id="1747771at2759"/>
<keyword evidence="2" id="KW-0479">Metal-binding</keyword>
<dbReference type="PANTHER" id="PTHR31001">
    <property type="entry name" value="UNCHARACTERIZED TRANSCRIPTIONAL REGULATORY PROTEIN"/>
    <property type="match status" value="1"/>
</dbReference>
<dbReference type="GO" id="GO:0006351">
    <property type="term" value="P:DNA-templated transcription"/>
    <property type="evidence" value="ECO:0007669"/>
    <property type="project" value="InterPro"/>
</dbReference>
<accession>A0A6A6PNZ6</accession>
<dbReference type="GeneID" id="54470940"/>
<evidence type="ECO:0000256" key="4">
    <source>
        <dbReference type="SAM" id="MobiDB-lite"/>
    </source>
</evidence>
<dbReference type="InterPro" id="IPR050613">
    <property type="entry name" value="Sec_Metabolite_Reg"/>
</dbReference>
<dbReference type="GO" id="GO:0005634">
    <property type="term" value="C:nucleus"/>
    <property type="evidence" value="ECO:0007669"/>
    <property type="project" value="UniProtKB-SubCell"/>
</dbReference>
<feature type="region of interest" description="Disordered" evidence="4">
    <location>
        <begin position="1"/>
        <end position="20"/>
    </location>
</feature>
<dbReference type="RefSeq" id="XP_033587733.1">
    <property type="nucleotide sequence ID" value="XM_033729938.1"/>
</dbReference>
<dbReference type="CDD" id="cd00067">
    <property type="entry name" value="GAL4"/>
    <property type="match status" value="1"/>
</dbReference>
<dbReference type="InterPro" id="IPR007219">
    <property type="entry name" value="XnlR_reg_dom"/>
</dbReference>
<dbReference type="PROSITE" id="PS50048">
    <property type="entry name" value="ZN2_CY6_FUNGAL_2"/>
    <property type="match status" value="1"/>
</dbReference>
<dbReference type="SMART" id="SM00066">
    <property type="entry name" value="GAL4"/>
    <property type="match status" value="1"/>
</dbReference>
<organism evidence="6 7">
    <name type="scientific">Neohortaea acidophila</name>
    <dbReference type="NCBI Taxonomy" id="245834"/>
    <lineage>
        <taxon>Eukaryota</taxon>
        <taxon>Fungi</taxon>
        <taxon>Dikarya</taxon>
        <taxon>Ascomycota</taxon>
        <taxon>Pezizomycotina</taxon>
        <taxon>Dothideomycetes</taxon>
        <taxon>Dothideomycetidae</taxon>
        <taxon>Mycosphaerellales</taxon>
        <taxon>Teratosphaeriaceae</taxon>
        <taxon>Neohortaea</taxon>
    </lineage>
</organism>
<evidence type="ECO:0000256" key="1">
    <source>
        <dbReference type="ARBA" id="ARBA00004123"/>
    </source>
</evidence>
<dbReference type="GO" id="GO:0003677">
    <property type="term" value="F:DNA binding"/>
    <property type="evidence" value="ECO:0007669"/>
    <property type="project" value="InterPro"/>
</dbReference>
<dbReference type="Proteomes" id="UP000799767">
    <property type="component" value="Unassembled WGS sequence"/>
</dbReference>
<keyword evidence="7" id="KW-1185">Reference proteome</keyword>
<feature type="domain" description="Zn(2)-C6 fungal-type" evidence="5">
    <location>
        <begin position="35"/>
        <end position="66"/>
    </location>
</feature>
<sequence>MASLSWADYGPSSTPQDPQNIDYRLKKITTRQLLSCTTCRERKVKCDRTKPCSACCARGHPKECEFVVGEGNDYSPIQQSYEIRKLRLENQQLKERLQAIRQGHPDDDGAEDDVALDQRPSRSGTKPVTARQRSLRTIDRVDNIYFGTPGLASIVSDFANLQLGAHSLTHTVPKGRDLYAADSSPYPFPVIFNHSTSSALLELLPPKEELLEYLDLFQRRAQPCVFPFTPEEATKKEVERFLSDAEHNTETAPDVLALIFATLATGLHMGQYDRNGGQWNAVTSAAIRRRQDAFLAASMQALRNASFMNMPTLPGIQTLLMMGPYLTNTGRFLDAWTLFGTTIRLAHSIGLHRNPKFLDPVPLLPECSARQALWWWMLHMDQQYSVTLGRPLGISGTGDCNPPEQLTTNPTMLRLSEFTHYFTILARLILSSNGMMAVAKIDEYTDKLLGLWDTMPSALQFDERWVHSETALPEWPMDVLSTSLFVKVQSFLILLNRQRIERTQGSDPRGPSPPSYASTMSNRCSAEGFPRHPAPVRGRALVINSCLQIIKAFMFFKHRHPALLVCWTTSQQAFNACMILLLDAWETNDDQHEWLIRQAYTVFRELEMHKVHSLAELAVNRISGSLQKLGQRREERARLDSVSMSRSGSDIQHPYSMPFDNAACVNDDDWPQSTVMGNTGVLLLEDPGLQSYIPHPFQPLNWNAMGSNNDHQQQQSDVDMLSSPIDNSIPVSQAVAAPFPLTSAPPLSAFFSPTPAMPARTSPFLLGLQPRMPLSPAASYRRSLHQKRRGPTAAAATFTPVNDNVSLPSSPFSKFSCGVR</sequence>
<gene>
    <name evidence="6" type="ORF">BDY17DRAFT_183839</name>
</gene>
<dbReference type="Pfam" id="PF04082">
    <property type="entry name" value="Fungal_trans"/>
    <property type="match status" value="1"/>
</dbReference>
<evidence type="ECO:0000256" key="2">
    <source>
        <dbReference type="ARBA" id="ARBA00022723"/>
    </source>
</evidence>
<dbReference type="GO" id="GO:0000981">
    <property type="term" value="F:DNA-binding transcription factor activity, RNA polymerase II-specific"/>
    <property type="evidence" value="ECO:0007669"/>
    <property type="project" value="InterPro"/>
</dbReference>
<dbReference type="Pfam" id="PF00172">
    <property type="entry name" value="Zn_clus"/>
    <property type="match status" value="1"/>
</dbReference>
<evidence type="ECO:0000313" key="7">
    <source>
        <dbReference type="Proteomes" id="UP000799767"/>
    </source>
</evidence>
<dbReference type="InterPro" id="IPR001138">
    <property type="entry name" value="Zn2Cys6_DnaBD"/>
</dbReference>
<dbReference type="SMART" id="SM00906">
    <property type="entry name" value="Fungal_trans"/>
    <property type="match status" value="1"/>
</dbReference>
<dbReference type="Gene3D" id="4.10.240.10">
    <property type="entry name" value="Zn(2)-C6 fungal-type DNA-binding domain"/>
    <property type="match status" value="1"/>
</dbReference>
<dbReference type="EMBL" id="MU001638">
    <property type="protein sequence ID" value="KAF2481163.1"/>
    <property type="molecule type" value="Genomic_DNA"/>
</dbReference>
<dbReference type="PROSITE" id="PS00463">
    <property type="entry name" value="ZN2_CY6_FUNGAL_1"/>
    <property type="match status" value="1"/>
</dbReference>